<protein>
    <submittedName>
        <fullName evidence="10">Cytochrome P450 family protein</fullName>
    </submittedName>
</protein>
<evidence type="ECO:0000256" key="7">
    <source>
        <dbReference type="ARBA" id="ARBA00023004"/>
    </source>
</evidence>
<evidence type="ECO:0000256" key="4">
    <source>
        <dbReference type="ARBA" id="ARBA00022617"/>
    </source>
</evidence>
<evidence type="ECO:0000256" key="1">
    <source>
        <dbReference type="ARBA" id="ARBA00001971"/>
    </source>
</evidence>
<dbReference type="InterPro" id="IPR002403">
    <property type="entry name" value="Cyt_P450_E_grp-IV"/>
</dbReference>
<dbReference type="Gene3D" id="1.10.630.10">
    <property type="entry name" value="Cytochrome P450"/>
    <property type="match status" value="2"/>
</dbReference>
<comment type="similarity">
    <text evidence="3">Belongs to the cytochrome P450 family.</text>
</comment>
<proteinExistence type="inferred from homology"/>
<dbReference type="GO" id="GO:0020037">
    <property type="term" value="F:heme binding"/>
    <property type="evidence" value="ECO:0007669"/>
    <property type="project" value="InterPro"/>
</dbReference>
<dbReference type="PANTHER" id="PTHR24305:SF166">
    <property type="entry name" value="CYTOCHROME P450 12A4, MITOCHONDRIAL-RELATED"/>
    <property type="match status" value="1"/>
</dbReference>
<keyword evidence="8" id="KW-0503">Monooxygenase</keyword>
<dbReference type="RefSeq" id="XP_043181993.1">
    <property type="nucleotide sequence ID" value="XM_043326561.1"/>
</dbReference>
<reference evidence="10" key="1">
    <citation type="submission" date="2020-05" db="EMBL/GenBank/DDBJ databases">
        <title>Evolutionary and genomic comparisons of hybrid uninucleate and nonhybrid Rhizoctonia fungi.</title>
        <authorList>
            <person name="Li C."/>
            <person name="Chen X."/>
        </authorList>
    </citation>
    <scope>NUCLEOTIDE SEQUENCE</scope>
    <source>
        <strain evidence="10">AG-1 IA</strain>
    </source>
</reference>
<dbReference type="PANTHER" id="PTHR24305">
    <property type="entry name" value="CYTOCHROME P450"/>
    <property type="match status" value="1"/>
</dbReference>
<comment type="cofactor">
    <cofactor evidence="1">
        <name>heme</name>
        <dbReference type="ChEBI" id="CHEBI:30413"/>
    </cofactor>
</comment>
<evidence type="ECO:0000256" key="6">
    <source>
        <dbReference type="ARBA" id="ARBA00023002"/>
    </source>
</evidence>
<keyword evidence="4" id="KW-0349">Heme</keyword>
<comment type="pathway">
    <text evidence="2">Secondary metabolite biosynthesis.</text>
</comment>
<accession>A0A8H8P0J7</accession>
<evidence type="ECO:0000313" key="10">
    <source>
        <dbReference type="EMBL" id="QRW21756.1"/>
    </source>
</evidence>
<dbReference type="Proteomes" id="UP000650533">
    <property type="component" value="Chromosome 7"/>
</dbReference>
<keyword evidence="5" id="KW-0479">Metal-binding</keyword>
<dbReference type="GeneID" id="67029024"/>
<evidence type="ECO:0000256" key="3">
    <source>
        <dbReference type="ARBA" id="ARBA00010617"/>
    </source>
</evidence>
<dbReference type="EMBL" id="CP059664">
    <property type="protein sequence ID" value="QRW21756.1"/>
    <property type="molecule type" value="Genomic_DNA"/>
</dbReference>
<dbReference type="PROSITE" id="PS00086">
    <property type="entry name" value="CYTOCHROME_P450"/>
    <property type="match status" value="2"/>
</dbReference>
<evidence type="ECO:0000256" key="2">
    <source>
        <dbReference type="ARBA" id="ARBA00005179"/>
    </source>
</evidence>
<evidence type="ECO:0000256" key="9">
    <source>
        <dbReference type="SAM" id="MobiDB-lite"/>
    </source>
</evidence>
<name>A0A8H8P0J7_9AGAM</name>
<evidence type="ECO:0000313" key="11">
    <source>
        <dbReference type="Proteomes" id="UP000650533"/>
    </source>
</evidence>
<dbReference type="SUPFAM" id="SSF48264">
    <property type="entry name" value="Cytochrome P450"/>
    <property type="match status" value="2"/>
</dbReference>
<gene>
    <name evidence="10" type="ORF">RhiXN_06745</name>
</gene>
<dbReference type="GO" id="GO:0016705">
    <property type="term" value="F:oxidoreductase activity, acting on paired donors, with incorporation or reduction of molecular oxygen"/>
    <property type="evidence" value="ECO:0007669"/>
    <property type="project" value="InterPro"/>
</dbReference>
<evidence type="ECO:0000256" key="5">
    <source>
        <dbReference type="ARBA" id="ARBA00022723"/>
    </source>
</evidence>
<dbReference type="PRINTS" id="PR00385">
    <property type="entry name" value="P450"/>
</dbReference>
<dbReference type="InterPro" id="IPR050121">
    <property type="entry name" value="Cytochrome_P450_monoxygenase"/>
</dbReference>
<dbReference type="Pfam" id="PF00067">
    <property type="entry name" value="p450"/>
    <property type="match status" value="2"/>
</dbReference>
<keyword evidence="7" id="KW-0408">Iron</keyword>
<organism evidence="10 11">
    <name type="scientific">Rhizoctonia solani</name>
    <dbReference type="NCBI Taxonomy" id="456999"/>
    <lineage>
        <taxon>Eukaryota</taxon>
        <taxon>Fungi</taxon>
        <taxon>Dikarya</taxon>
        <taxon>Basidiomycota</taxon>
        <taxon>Agaricomycotina</taxon>
        <taxon>Agaricomycetes</taxon>
        <taxon>Cantharellales</taxon>
        <taxon>Ceratobasidiaceae</taxon>
        <taxon>Rhizoctonia</taxon>
    </lineage>
</organism>
<dbReference type="InterPro" id="IPR036396">
    <property type="entry name" value="Cyt_P450_sf"/>
</dbReference>
<dbReference type="GO" id="GO:0005506">
    <property type="term" value="F:iron ion binding"/>
    <property type="evidence" value="ECO:0007669"/>
    <property type="project" value="InterPro"/>
</dbReference>
<dbReference type="PRINTS" id="PR00465">
    <property type="entry name" value="EP450IV"/>
</dbReference>
<feature type="region of interest" description="Disordered" evidence="9">
    <location>
        <begin position="536"/>
        <end position="559"/>
    </location>
</feature>
<keyword evidence="6" id="KW-0560">Oxidoreductase</keyword>
<dbReference type="GO" id="GO:0004497">
    <property type="term" value="F:monooxygenase activity"/>
    <property type="evidence" value="ECO:0007669"/>
    <property type="project" value="UniProtKB-KW"/>
</dbReference>
<evidence type="ECO:0000256" key="8">
    <source>
        <dbReference type="ARBA" id="ARBA00023033"/>
    </source>
</evidence>
<dbReference type="InterPro" id="IPR001128">
    <property type="entry name" value="Cyt_P450"/>
</dbReference>
<dbReference type="KEGG" id="rsx:RhiXN_06745"/>
<sequence length="781" mass="87155">MSRRYLERMSGRIASAANDMARLWDAKIRVVGSAAFDADLDLQLATMDAIVNITMGSPLGCVETAYNALSAEVIQSNGIVHLPQFDLPPLHEALRAMMESIERASGSPFPMLSARLFTYTSPVWRKQYKLLNSFLSNAISCSREREAILGNKGEGLATDADCVLDMIIQREAREGAEAFGKGEMLDELMTYVFAGQDTTAASLGWLVKFLPQDPEIQLRLHNEVCNVFGPGTESDEFLDFNLLDDHIRVPILEAVVAETLRCAGVASLTGREHFKVTQDEIILDRVVPKGTQLMFTTSLMSTNQPEWGPDAKKWRPSRWLTPEGAFNRSAGTSIPFGLGQRSCFGQRLAVLQVKMFVATMSRAFFFKPVPSEVDVWNEIWKKHRRLSGPSMSRRYLERMSERIAAGANDLVGLWQAKYTLVGCSAFDPVLDFHLATMDGIVNVTLGHSIGCMKHAYDALPSSVQYSSSVVHFPPVDPPLLYKSGKFIVKEVERSLQSPFPALTTWLFTYTSLTWWKHYNFIASFFTTAIAQARERETELGEAKQGLSTNADSREGREGEEAFGKENLLDELIMYILAGQDSTAVSLSWLFKYLSTNANVQRQLHDEMCAVFGPSEESNNLDFDLLDNSERVPILESVVAETMRCAGVAAIIARDLLQDEVILGRHVPKGAQLMFTTKLMSQSETEWGPDAKAWRPNRWLNSDGTFNRLAGPSIPFGAGQRSCFGQRLAILQLKTYLAIISRAFFFKPVPPEVDDWGVVEVVTSRPRMCYVSLERWDSKNGS</sequence>
<dbReference type="InterPro" id="IPR017972">
    <property type="entry name" value="Cyt_P450_CS"/>
</dbReference>
<dbReference type="AlphaFoldDB" id="A0A8H8P0J7"/>